<dbReference type="OrthoDB" id="203824at2759"/>
<dbReference type="STRING" id="45286.A0A0X8HWR4"/>
<dbReference type="GeneID" id="28726280"/>
<comment type="similarity">
    <text evidence="1">Belongs to the FGGY kinase family.</text>
</comment>
<feature type="domain" description="Carbohydrate kinase FGGY N-terminal" evidence="4">
    <location>
        <begin position="4"/>
        <end position="275"/>
    </location>
</feature>
<dbReference type="GO" id="GO:0005737">
    <property type="term" value="C:cytoplasm"/>
    <property type="evidence" value="ECO:0007669"/>
    <property type="project" value="TreeGrafter"/>
</dbReference>
<accession>A0A0X8HWR4</accession>
<organism evidence="6 7">
    <name type="scientific">Eremothecium sinecaudum</name>
    <dbReference type="NCBI Taxonomy" id="45286"/>
    <lineage>
        <taxon>Eukaryota</taxon>
        <taxon>Fungi</taxon>
        <taxon>Dikarya</taxon>
        <taxon>Ascomycota</taxon>
        <taxon>Saccharomycotina</taxon>
        <taxon>Saccharomycetes</taxon>
        <taxon>Saccharomycetales</taxon>
        <taxon>Saccharomycetaceae</taxon>
        <taxon>Eremothecium</taxon>
    </lineage>
</organism>
<dbReference type="Pfam" id="PF00370">
    <property type="entry name" value="FGGY_N"/>
    <property type="match status" value="1"/>
</dbReference>
<keyword evidence="3" id="KW-0418">Kinase</keyword>
<dbReference type="InterPro" id="IPR018484">
    <property type="entry name" value="FGGY_N"/>
</dbReference>
<dbReference type="NCBIfam" id="TIGR01315">
    <property type="entry name" value="5C_CHO_kinase"/>
    <property type="match status" value="1"/>
</dbReference>
<dbReference type="CDD" id="cd07782">
    <property type="entry name" value="ASKHA_NBD_FGGY_D-RBK"/>
    <property type="match status" value="1"/>
</dbReference>
<gene>
    <name evidence="6" type="ORF">AW171_hschr84974</name>
</gene>
<dbReference type="InterPro" id="IPR043129">
    <property type="entry name" value="ATPase_NBD"/>
</dbReference>
<dbReference type="GO" id="GO:0019321">
    <property type="term" value="P:pentose metabolic process"/>
    <property type="evidence" value="ECO:0007669"/>
    <property type="project" value="TreeGrafter"/>
</dbReference>
<reference evidence="6 7" key="1">
    <citation type="submission" date="2016-01" db="EMBL/GenBank/DDBJ databases">
        <title>Genome sequence of the yeast Holleya sinecauda.</title>
        <authorList>
            <person name="Dietrich F.S."/>
        </authorList>
    </citation>
    <scope>NUCLEOTIDE SEQUENCE [LARGE SCALE GENOMIC DNA]</scope>
    <source>
        <strain evidence="6 7">ATCC 58844</strain>
    </source>
</reference>
<dbReference type="AlphaFoldDB" id="A0A0X8HWR4"/>
<dbReference type="InterPro" id="IPR018485">
    <property type="entry name" value="FGGY_C"/>
</dbReference>
<evidence type="ECO:0000313" key="7">
    <source>
        <dbReference type="Proteomes" id="UP000243052"/>
    </source>
</evidence>
<proteinExistence type="inferred from homology"/>
<keyword evidence="7" id="KW-1185">Reference proteome</keyword>
<evidence type="ECO:0000256" key="3">
    <source>
        <dbReference type="ARBA" id="ARBA00022777"/>
    </source>
</evidence>
<evidence type="ECO:0000256" key="1">
    <source>
        <dbReference type="ARBA" id="ARBA00009156"/>
    </source>
</evidence>
<dbReference type="EMBL" id="CP014248">
    <property type="protein sequence ID" value="AMD22911.1"/>
    <property type="molecule type" value="Genomic_DNA"/>
</dbReference>
<keyword evidence="2" id="KW-0808">Transferase</keyword>
<name>A0A0X8HWR4_9SACH</name>
<dbReference type="GO" id="GO:0019150">
    <property type="term" value="F:D-ribulokinase activity"/>
    <property type="evidence" value="ECO:0007669"/>
    <property type="project" value="TreeGrafter"/>
</dbReference>
<dbReference type="InterPro" id="IPR000577">
    <property type="entry name" value="Carb_kinase_FGGY"/>
</dbReference>
<dbReference type="Proteomes" id="UP000243052">
    <property type="component" value="Chromosome viii"/>
</dbReference>
<evidence type="ECO:0000259" key="5">
    <source>
        <dbReference type="Pfam" id="PF02782"/>
    </source>
</evidence>
<dbReference type="Gene3D" id="3.30.420.40">
    <property type="match status" value="1"/>
</dbReference>
<evidence type="ECO:0000313" key="6">
    <source>
        <dbReference type="EMBL" id="AMD22911.1"/>
    </source>
</evidence>
<feature type="domain" description="Carbohydrate kinase FGGY C-terminal" evidence="5">
    <location>
        <begin position="298"/>
        <end position="508"/>
    </location>
</feature>
<dbReference type="SUPFAM" id="SSF53067">
    <property type="entry name" value="Actin-like ATPase domain"/>
    <property type="match status" value="2"/>
</dbReference>
<protein>
    <submittedName>
        <fullName evidence="6">HHR142Cp</fullName>
    </submittedName>
</protein>
<evidence type="ECO:0000259" key="4">
    <source>
        <dbReference type="Pfam" id="PF00370"/>
    </source>
</evidence>
<dbReference type="PANTHER" id="PTHR43435:SF4">
    <property type="entry name" value="FGGY CARBOHYDRATE KINASE DOMAIN-CONTAINING PROTEIN"/>
    <property type="match status" value="1"/>
</dbReference>
<dbReference type="Gene3D" id="1.20.58.2240">
    <property type="match status" value="1"/>
</dbReference>
<dbReference type="PANTHER" id="PTHR43435">
    <property type="entry name" value="RIBULOKINASE"/>
    <property type="match status" value="1"/>
</dbReference>
<dbReference type="Pfam" id="PF02782">
    <property type="entry name" value="FGGY_C"/>
    <property type="match status" value="1"/>
</dbReference>
<dbReference type="PIRSF" id="PIRSF000538">
    <property type="entry name" value="GlpK"/>
    <property type="match status" value="1"/>
</dbReference>
<evidence type="ECO:0000256" key="2">
    <source>
        <dbReference type="ARBA" id="ARBA00022679"/>
    </source>
</evidence>
<dbReference type="RefSeq" id="XP_017989907.1">
    <property type="nucleotide sequence ID" value="XM_018134418.1"/>
</dbReference>
<dbReference type="InterPro" id="IPR006003">
    <property type="entry name" value="FGGY_RbtK-like"/>
</dbReference>
<sequence>MSPYYIGVDVGTGSARACIIDSTGSILALSENEISRTELKPSHITQSSSQIWESICNCVRSVVEKAKVNEEEILGIGFDATCSLVVVDEESNRGVAVGPDFSNHDQDIMLWMDHRAVKEADEINSTGHKCLNYVGGKMFVEMQLPKIKWLKNNMPGGMFNRCKFYDLPDYLTVKASGREVRSVCSAVCKMGFLPLGVEGSTEGWSREFFEAIDLEELCTSDFSKLGGPADADGVNYKPSGCFVGFLSSDAASEMGLTTNCAVATGLIDAYAGWVGTVAAKSEAMDGASDLNQAVGRLASVAGTSTCQIVMSSEAHFVPGVWGPYKDILFPGYWCSEGGQNWTGGLLHQLLTTHPAYAELCDLAKTSGLSKFDYLNDRVRAMHKERDTSSELWLIKHLFYYGDYNGNRSPIADPNMSAAIIGKPAGITIDDLALEYLAACEFISLQTRQIIDALCTNGHKISLIYMSGGQCRNKLLINLIASSSRLPVVTPRYIDSAVVFGSALLGAAANLSKATSSGPNDYISFKTAANPLWSVMAAMTPAGTTIYPLPDSHPDVKLLDVKYAIFLDMIKSQQKYRNLVNQISL</sequence>